<feature type="compositionally biased region" description="Low complexity" evidence="1">
    <location>
        <begin position="92"/>
        <end position="106"/>
    </location>
</feature>
<accession>A0A4C1ZYU6</accession>
<evidence type="ECO:0000256" key="1">
    <source>
        <dbReference type="SAM" id="MobiDB-lite"/>
    </source>
</evidence>
<gene>
    <name evidence="2" type="ORF">EVAR_67398_1</name>
</gene>
<dbReference type="EMBL" id="BGZK01002295">
    <property type="protein sequence ID" value="GBP92662.1"/>
    <property type="molecule type" value="Genomic_DNA"/>
</dbReference>
<evidence type="ECO:0000313" key="3">
    <source>
        <dbReference type="Proteomes" id="UP000299102"/>
    </source>
</evidence>
<sequence>MITTFIIKAVTTCLSSCLKCGARIQIPHLRNLEASPIRRPPPPAVHVYGLRFRVISKEMTAARGRPIIVEWERDARHSAGLSLVRGHRGRRTSPSSSGDSGSGSCRATPGCGPSLLSPRPEAPPPAAPACFGARVVAAHCRRTRNAWRLIYLFRSFRVPVSSECPPSPRHKAPHLAAPPVSGAPVAIVPCSTRGRLS</sequence>
<feature type="region of interest" description="Disordered" evidence="1">
    <location>
        <begin position="82"/>
        <end position="123"/>
    </location>
</feature>
<proteinExistence type="predicted"/>
<reference evidence="2 3" key="1">
    <citation type="journal article" date="2019" name="Commun. Biol.">
        <title>The bagworm genome reveals a unique fibroin gene that provides high tensile strength.</title>
        <authorList>
            <person name="Kono N."/>
            <person name="Nakamura H."/>
            <person name="Ohtoshi R."/>
            <person name="Tomita M."/>
            <person name="Numata K."/>
            <person name="Arakawa K."/>
        </authorList>
    </citation>
    <scope>NUCLEOTIDE SEQUENCE [LARGE SCALE GENOMIC DNA]</scope>
</reference>
<protein>
    <submittedName>
        <fullName evidence="2">Uncharacterized protein</fullName>
    </submittedName>
</protein>
<evidence type="ECO:0000313" key="2">
    <source>
        <dbReference type="EMBL" id="GBP92662.1"/>
    </source>
</evidence>
<name>A0A4C1ZYU6_EUMVA</name>
<dbReference type="OrthoDB" id="10054259at2759"/>
<organism evidence="2 3">
    <name type="scientific">Eumeta variegata</name>
    <name type="common">Bagworm moth</name>
    <name type="synonym">Eumeta japonica</name>
    <dbReference type="NCBI Taxonomy" id="151549"/>
    <lineage>
        <taxon>Eukaryota</taxon>
        <taxon>Metazoa</taxon>
        <taxon>Ecdysozoa</taxon>
        <taxon>Arthropoda</taxon>
        <taxon>Hexapoda</taxon>
        <taxon>Insecta</taxon>
        <taxon>Pterygota</taxon>
        <taxon>Neoptera</taxon>
        <taxon>Endopterygota</taxon>
        <taxon>Lepidoptera</taxon>
        <taxon>Glossata</taxon>
        <taxon>Ditrysia</taxon>
        <taxon>Tineoidea</taxon>
        <taxon>Psychidae</taxon>
        <taxon>Oiketicinae</taxon>
        <taxon>Eumeta</taxon>
    </lineage>
</organism>
<dbReference type="AlphaFoldDB" id="A0A4C1ZYU6"/>
<dbReference type="Proteomes" id="UP000299102">
    <property type="component" value="Unassembled WGS sequence"/>
</dbReference>
<keyword evidence="3" id="KW-1185">Reference proteome</keyword>
<comment type="caution">
    <text evidence="2">The sequence shown here is derived from an EMBL/GenBank/DDBJ whole genome shotgun (WGS) entry which is preliminary data.</text>
</comment>